<sequence>MLLDDPLLRQAMVEYLGRRTQVDLTGVEWFVPEVVHLDRARPDLEGMQVVEGEAVPRVVVEMKFGAGLGTEQIVAYLRNQDARLGSSPGAIVLLVPRQRRAEAERVLAASLDLWKGGLVDRDVGHAVVTWDEWLDVWDDAAATVPWGPQSIAADVAQLRAMCASLSGNFIAPFSGPDLVGWREREGDLQQLVREVTRGLTDPSSRLLPARDMGAFWGRYVYVWPGRDSYYAVAVVPRLAAVGGTPLWVLFHQQTDLFHLIRARILSSVAGSNARQDDGSLWLPLTVPEGVAGVELIESVTAQVREIVAVATQPDDDVG</sequence>
<name>A0A6I3ISZ9_9MICO</name>
<gene>
    <name evidence="1" type="ORF">GGG17_13860</name>
</gene>
<accession>A0A6I3ISZ9</accession>
<dbReference type="Proteomes" id="UP000431092">
    <property type="component" value="Unassembled WGS sequence"/>
</dbReference>
<comment type="caution">
    <text evidence="1">The sequence shown here is derived from an EMBL/GenBank/DDBJ whole genome shotgun (WGS) entry which is preliminary data.</text>
</comment>
<organism evidence="1 2">
    <name type="scientific">Arsenicicoccus cauae</name>
    <dbReference type="NCBI Taxonomy" id="2663847"/>
    <lineage>
        <taxon>Bacteria</taxon>
        <taxon>Bacillati</taxon>
        <taxon>Actinomycetota</taxon>
        <taxon>Actinomycetes</taxon>
        <taxon>Micrococcales</taxon>
        <taxon>Intrasporangiaceae</taxon>
        <taxon>Arsenicicoccus</taxon>
    </lineage>
</organism>
<dbReference type="RefSeq" id="WP_154594311.1">
    <property type="nucleotide sequence ID" value="NZ_WLVL01000042.1"/>
</dbReference>
<evidence type="ECO:0000313" key="1">
    <source>
        <dbReference type="EMBL" id="MTB73030.1"/>
    </source>
</evidence>
<evidence type="ECO:0000313" key="2">
    <source>
        <dbReference type="Proteomes" id="UP000431092"/>
    </source>
</evidence>
<keyword evidence="2" id="KW-1185">Reference proteome</keyword>
<dbReference type="AlphaFoldDB" id="A0A6I3ISZ9"/>
<reference evidence="1 2" key="1">
    <citation type="submission" date="2019-11" db="EMBL/GenBank/DDBJ databases">
        <title>Whole genome sequencing identifies a novel species of the genus Arsenicicoccus isolated from human blood.</title>
        <authorList>
            <person name="Jeong J.H."/>
            <person name="Kweon O.J."/>
            <person name="Kim H.R."/>
            <person name="Kim T.-H."/>
            <person name="Ha S.-M."/>
            <person name="Lee M.-K."/>
        </authorList>
    </citation>
    <scope>NUCLEOTIDE SEQUENCE [LARGE SCALE GENOMIC DNA]</scope>
    <source>
        <strain evidence="1 2">MKL-02</strain>
    </source>
</reference>
<proteinExistence type="predicted"/>
<dbReference type="EMBL" id="WLVL01000042">
    <property type="protein sequence ID" value="MTB73030.1"/>
    <property type="molecule type" value="Genomic_DNA"/>
</dbReference>
<protein>
    <submittedName>
        <fullName evidence="1">Uncharacterized protein</fullName>
    </submittedName>
</protein>